<keyword evidence="3" id="KW-1185">Reference proteome</keyword>
<organism evidence="2 3">
    <name type="scientific">Oligosphaera ethanolica</name>
    <dbReference type="NCBI Taxonomy" id="760260"/>
    <lineage>
        <taxon>Bacteria</taxon>
        <taxon>Pseudomonadati</taxon>
        <taxon>Lentisphaerota</taxon>
        <taxon>Oligosphaeria</taxon>
        <taxon>Oligosphaerales</taxon>
        <taxon>Oligosphaeraceae</taxon>
        <taxon>Oligosphaera</taxon>
    </lineage>
</organism>
<dbReference type="EMBL" id="JAUSVL010000001">
    <property type="protein sequence ID" value="MDQ0289497.1"/>
    <property type="molecule type" value="Genomic_DNA"/>
</dbReference>
<dbReference type="InterPro" id="IPR025159">
    <property type="entry name" value="AbiEi_N"/>
</dbReference>
<feature type="domain" description="AbiEi antitoxin N-terminal" evidence="1">
    <location>
        <begin position="4"/>
        <end position="51"/>
    </location>
</feature>
<evidence type="ECO:0000313" key="2">
    <source>
        <dbReference type="EMBL" id="MDQ0289497.1"/>
    </source>
</evidence>
<sequence>MQTEKIIDLARKRGVIRAADVEDAGASRTLLPYLADKGELRRVSRGAYALADYQPEHETLLAAAAGVPHGVICLLSALQFHEITTQMPMETWIAIKRGTHMPTCKGINLQVMKLTGPAFSEGIEEHDADGIRIRVYSPAKTVVDCFKFRNRIGLDVAREALRDALAQRKATRDEIWRLAKYCRMSHVMRPYLEMA</sequence>
<dbReference type="AlphaFoldDB" id="A0AAE4APK2"/>
<dbReference type="RefSeq" id="WP_307260928.1">
    <property type="nucleotide sequence ID" value="NZ_JAUSVL010000001.1"/>
</dbReference>
<name>A0AAE4APK2_9BACT</name>
<protein>
    <submittedName>
        <fullName evidence="2">Transcriptional regulator of viral defense system</fullName>
    </submittedName>
</protein>
<proteinExistence type="predicted"/>
<comment type="caution">
    <text evidence="2">The sequence shown here is derived from an EMBL/GenBank/DDBJ whole genome shotgun (WGS) entry which is preliminary data.</text>
</comment>
<dbReference type="Proteomes" id="UP001238163">
    <property type="component" value="Unassembled WGS sequence"/>
</dbReference>
<evidence type="ECO:0000259" key="1">
    <source>
        <dbReference type="Pfam" id="PF13338"/>
    </source>
</evidence>
<reference evidence="2" key="1">
    <citation type="submission" date="2023-07" db="EMBL/GenBank/DDBJ databases">
        <title>Genomic Encyclopedia of Type Strains, Phase IV (KMG-IV): sequencing the most valuable type-strain genomes for metagenomic binning, comparative biology and taxonomic classification.</title>
        <authorList>
            <person name="Goeker M."/>
        </authorList>
    </citation>
    <scope>NUCLEOTIDE SEQUENCE</scope>
    <source>
        <strain evidence="2">DSM 24202</strain>
    </source>
</reference>
<dbReference type="Pfam" id="PF13338">
    <property type="entry name" value="AbiEi_4"/>
    <property type="match status" value="1"/>
</dbReference>
<evidence type="ECO:0000313" key="3">
    <source>
        <dbReference type="Proteomes" id="UP001238163"/>
    </source>
</evidence>
<accession>A0AAE4APK2</accession>
<gene>
    <name evidence="2" type="ORF">J3R75_001604</name>
</gene>